<evidence type="ECO:0008006" key="2">
    <source>
        <dbReference type="Google" id="ProtNLM"/>
    </source>
</evidence>
<dbReference type="AlphaFoldDB" id="A0A382R842"/>
<reference evidence="1" key="1">
    <citation type="submission" date="2018-05" db="EMBL/GenBank/DDBJ databases">
        <authorList>
            <person name="Lanie J.A."/>
            <person name="Ng W.-L."/>
            <person name="Kazmierczak K.M."/>
            <person name="Andrzejewski T.M."/>
            <person name="Davidsen T.M."/>
            <person name="Wayne K.J."/>
            <person name="Tettelin H."/>
            <person name="Glass J.I."/>
            <person name="Rusch D."/>
            <person name="Podicherti R."/>
            <person name="Tsui H.-C.T."/>
            <person name="Winkler M.E."/>
        </authorList>
    </citation>
    <scope>NUCLEOTIDE SEQUENCE</scope>
</reference>
<name>A0A382R842_9ZZZZ</name>
<feature type="non-terminal residue" evidence="1">
    <location>
        <position position="51"/>
    </location>
</feature>
<accession>A0A382R842</accession>
<gene>
    <name evidence="1" type="ORF">METZ01_LOCUS346743</name>
</gene>
<protein>
    <recommendedName>
        <fullName evidence="2">VOC domain-containing protein</fullName>
    </recommendedName>
</protein>
<evidence type="ECO:0000313" key="1">
    <source>
        <dbReference type="EMBL" id="SVC93889.1"/>
    </source>
</evidence>
<organism evidence="1">
    <name type="scientific">marine metagenome</name>
    <dbReference type="NCBI Taxonomy" id="408172"/>
    <lineage>
        <taxon>unclassified sequences</taxon>
        <taxon>metagenomes</taxon>
        <taxon>ecological metagenomes</taxon>
    </lineage>
</organism>
<proteinExistence type="predicted"/>
<sequence length="51" mass="5922">MSFLRLQHIGIVVKNLKDTCERFEVLYGLKSCDFRDDQGKGMQYDARILLG</sequence>
<dbReference type="EMBL" id="UINC01119800">
    <property type="protein sequence ID" value="SVC93889.1"/>
    <property type="molecule type" value="Genomic_DNA"/>
</dbReference>